<evidence type="ECO:0000256" key="7">
    <source>
        <dbReference type="ARBA" id="ARBA00048072"/>
    </source>
</evidence>
<evidence type="ECO:0000256" key="1">
    <source>
        <dbReference type="ARBA" id="ARBA00001946"/>
    </source>
</evidence>
<dbReference type="RefSeq" id="WP_283442753.1">
    <property type="nucleotide sequence ID" value="NZ_FXUL01000009.1"/>
</dbReference>
<dbReference type="InterPro" id="IPR022953">
    <property type="entry name" value="ATP_PFK"/>
</dbReference>
<comment type="similarity">
    <text evidence="8">Belongs to the phosphofructokinase type A (PFKA) family. PPi-dependent PFK group II subfamily. Clade 'B2' sub-subfamily.</text>
</comment>
<dbReference type="Proteomes" id="UP001158049">
    <property type="component" value="Unassembled WGS sequence"/>
</dbReference>
<name>A0ABY1QD64_9BURK</name>
<dbReference type="SUPFAM" id="SSF53784">
    <property type="entry name" value="Phosphofructokinase"/>
    <property type="match status" value="1"/>
</dbReference>
<evidence type="ECO:0000313" key="10">
    <source>
        <dbReference type="EMBL" id="SMP63471.1"/>
    </source>
</evidence>
<evidence type="ECO:0000256" key="3">
    <source>
        <dbReference type="ARBA" id="ARBA00022679"/>
    </source>
</evidence>
<feature type="active site" description="Proton acceptor" evidence="8">
    <location>
        <position position="138"/>
    </location>
</feature>
<evidence type="ECO:0000313" key="11">
    <source>
        <dbReference type="Proteomes" id="UP001158049"/>
    </source>
</evidence>
<dbReference type="PRINTS" id="PR00476">
    <property type="entry name" value="PHFRCTKINASE"/>
</dbReference>
<dbReference type="InterPro" id="IPR050929">
    <property type="entry name" value="PFKA"/>
</dbReference>
<comment type="caution">
    <text evidence="10">The sequence shown here is derived from an EMBL/GenBank/DDBJ whole genome shotgun (WGS) entry which is preliminary data.</text>
</comment>
<comment type="subcellular location">
    <subcellularLocation>
        <location evidence="8">Cytoplasm</location>
    </subcellularLocation>
</comment>
<organism evidence="10 11">
    <name type="scientific">Noviherbaspirillum suwonense</name>
    <dbReference type="NCBI Taxonomy" id="1224511"/>
    <lineage>
        <taxon>Bacteria</taxon>
        <taxon>Pseudomonadati</taxon>
        <taxon>Pseudomonadota</taxon>
        <taxon>Betaproteobacteria</taxon>
        <taxon>Burkholderiales</taxon>
        <taxon>Oxalobacteraceae</taxon>
        <taxon>Noviherbaspirillum</taxon>
    </lineage>
</organism>
<keyword evidence="5 8" id="KW-0418">Kinase</keyword>
<evidence type="ECO:0000256" key="8">
    <source>
        <dbReference type="HAMAP-Rule" id="MF_01978"/>
    </source>
</evidence>
<proteinExistence type="inferred from homology"/>
<feature type="binding site" evidence="8">
    <location>
        <position position="237"/>
    </location>
    <ligand>
        <name>substrate</name>
    </ligand>
</feature>
<evidence type="ECO:0000256" key="2">
    <source>
        <dbReference type="ARBA" id="ARBA00003138"/>
    </source>
</evidence>
<evidence type="ECO:0000259" key="9">
    <source>
        <dbReference type="Pfam" id="PF00365"/>
    </source>
</evidence>
<dbReference type="Gene3D" id="3.40.50.460">
    <property type="entry name" value="Phosphofructokinase domain"/>
    <property type="match status" value="1"/>
</dbReference>
<feature type="site" description="Important for catalytic activity and substrate specificity; stabilizes the transition state when the phosphoryl donor is PPi; prevents ATP from binding by mimicking the alpha-phosphate group of ATP" evidence="8">
    <location>
        <position position="109"/>
    </location>
</feature>
<protein>
    <recommendedName>
        <fullName evidence="8">Pyrophosphate--fructose 6-phosphate 1-phosphotransferase</fullName>
        <ecNumber evidence="8">2.7.1.90</ecNumber>
    </recommendedName>
    <alternativeName>
        <fullName evidence="8">6-phosphofructokinase, pyrophosphate dependent</fullName>
    </alternativeName>
    <alternativeName>
        <fullName evidence="8">PPi-dependent phosphofructokinase</fullName>
        <shortName evidence="8">PPi-PFK</shortName>
    </alternativeName>
    <alternativeName>
        <fullName evidence="8">Pyrophosphate-dependent 6-phosphofructose-1-kinase</fullName>
    </alternativeName>
</protein>
<keyword evidence="8" id="KW-0324">Glycolysis</keyword>
<comment type="catalytic activity">
    <reaction evidence="7 8">
        <text>beta-D-fructose 6-phosphate + diphosphate = beta-D-fructose 1,6-bisphosphate + phosphate + H(+)</text>
        <dbReference type="Rhea" id="RHEA:13613"/>
        <dbReference type="ChEBI" id="CHEBI:15378"/>
        <dbReference type="ChEBI" id="CHEBI:32966"/>
        <dbReference type="ChEBI" id="CHEBI:33019"/>
        <dbReference type="ChEBI" id="CHEBI:43474"/>
        <dbReference type="ChEBI" id="CHEBI:57634"/>
        <dbReference type="EC" id="2.7.1.90"/>
    </reaction>
</comment>
<comment type="activity regulation">
    <text evidence="8">Non-allosteric.</text>
</comment>
<dbReference type="PIRSF" id="PIRSF036483">
    <property type="entry name" value="PFK_XF0274"/>
    <property type="match status" value="1"/>
</dbReference>
<comment type="subunit">
    <text evidence="8">Homodimer.</text>
</comment>
<dbReference type="EC" id="2.7.1.90" evidence="8"/>
<reference evidence="10 11" key="1">
    <citation type="submission" date="2017-05" db="EMBL/GenBank/DDBJ databases">
        <authorList>
            <person name="Varghese N."/>
            <person name="Submissions S."/>
        </authorList>
    </citation>
    <scope>NUCLEOTIDE SEQUENCE [LARGE SCALE GENOMIC DNA]</scope>
    <source>
        <strain evidence="10 11">DSM 26001</strain>
    </source>
</reference>
<evidence type="ECO:0000256" key="6">
    <source>
        <dbReference type="ARBA" id="ARBA00022842"/>
    </source>
</evidence>
<keyword evidence="11" id="KW-1185">Reference proteome</keyword>
<sequence length="414" mass="44520">MSSGKILVAQGGGPTAVINQSMVGVALEARRFHGIERVYGARHGVRGIVDEDFVDLSQETSHNLELVAATPSSALGSTRDKPDLRYCQEIFQVLRAHAIGHFFYIGGNDSSDTVRIVSLEAQKAGYPLRCIHVPKTIDNDLVGNDHTPGFPSAARFVAQAFAGANLDNAALPGIYVGVVMGRHAGFLTAASALGKKFPDDGPHLIYLPERTFVLDRFLADVKAAYEKYGRCVIAVSEGIHDASGAPIASLLAKDLEHDAHGNVQLSGTGALADLLCEEIKSKLKIRRVRGDTFGYLQRSFIGCVSDVDQREAREVGEKAVQFGMWGASDGSVAIRRTGFYSVDYDLLPLDAVAGKTRVMEDEFIDEAGTGITDAFRLYLRPLLGSGMPDAFRLRPSPVAKKLDRAGRDDASDAG</sequence>
<accession>A0ABY1QD64</accession>
<dbReference type="Pfam" id="PF00365">
    <property type="entry name" value="PFK"/>
    <property type="match status" value="1"/>
</dbReference>
<dbReference type="EMBL" id="FXUL01000009">
    <property type="protein sequence ID" value="SMP63471.1"/>
    <property type="molecule type" value="Genomic_DNA"/>
</dbReference>
<dbReference type="InterPro" id="IPR011404">
    <property type="entry name" value="PPi-PFK"/>
</dbReference>
<dbReference type="PANTHER" id="PTHR45770">
    <property type="entry name" value="ATP-DEPENDENT 6-PHOSPHOFRUCTOKINASE 1"/>
    <property type="match status" value="1"/>
</dbReference>
<evidence type="ECO:0000256" key="4">
    <source>
        <dbReference type="ARBA" id="ARBA00022723"/>
    </source>
</evidence>
<feature type="domain" description="Phosphofructokinase" evidence="9">
    <location>
        <begin position="5"/>
        <end position="322"/>
    </location>
</feature>
<dbReference type="InterPro" id="IPR035966">
    <property type="entry name" value="PKF_sf"/>
</dbReference>
<comment type="function">
    <text evidence="2 8">Catalyzes the phosphorylation of D-fructose 6-phosphate, the first committing step of glycolysis. Uses inorganic phosphate (PPi) as phosphoryl donor instead of ATP like common ATP-dependent phosphofructokinases (ATP-PFKs), which renders the reaction reversible, and can thus function both in glycolysis and gluconeogenesis. Consistently, PPi-PFK can replace the enzymes of both the forward (ATP-PFK) and reverse (fructose-bisphosphatase (FBPase)) reactions.</text>
</comment>
<feature type="binding site" evidence="8">
    <location>
        <begin position="295"/>
        <end position="298"/>
    </location>
    <ligand>
        <name>substrate</name>
    </ligand>
</feature>
<dbReference type="NCBIfam" id="NF010675">
    <property type="entry name" value="PRK14072.1"/>
    <property type="match status" value="1"/>
</dbReference>
<keyword evidence="6 8" id="KW-0460">Magnesium</keyword>
<feature type="binding site" evidence="8">
    <location>
        <begin position="136"/>
        <end position="138"/>
    </location>
    <ligand>
        <name>substrate</name>
    </ligand>
</feature>
<comment type="pathway">
    <text evidence="8">Carbohydrate degradation; glycolysis; D-glyceraldehyde 3-phosphate and glycerone phosphate from D-glucose: step 3/4.</text>
</comment>
<dbReference type="InterPro" id="IPR000023">
    <property type="entry name" value="Phosphofructokinase_dom"/>
</dbReference>
<feature type="site" description="Important for catalytic activity; stabilizes the transition state when the phosphoryl donor is PPi" evidence="8">
    <location>
        <position position="135"/>
    </location>
</feature>
<gene>
    <name evidence="8" type="primary">pfp</name>
    <name evidence="10" type="ORF">SAMN06295970_10978</name>
</gene>
<keyword evidence="8" id="KW-0963">Cytoplasm</keyword>
<feature type="binding site" evidence="8">
    <location>
        <begin position="180"/>
        <end position="182"/>
    </location>
    <ligand>
        <name>substrate</name>
    </ligand>
</feature>
<keyword evidence="4 8" id="KW-0479">Metal-binding</keyword>
<dbReference type="HAMAP" id="MF_01978">
    <property type="entry name" value="Phosphofructokinase_II_B2"/>
    <property type="match status" value="1"/>
</dbReference>
<feature type="binding site" evidence="8">
    <location>
        <position position="13"/>
    </location>
    <ligand>
        <name>diphosphate</name>
        <dbReference type="ChEBI" id="CHEBI:33019"/>
    </ligand>
</feature>
<comment type="cofactor">
    <cofactor evidence="1 8">
        <name>Mg(2+)</name>
        <dbReference type="ChEBI" id="CHEBI:18420"/>
    </cofactor>
</comment>
<evidence type="ECO:0000256" key="5">
    <source>
        <dbReference type="ARBA" id="ARBA00022777"/>
    </source>
</evidence>
<dbReference type="Gene3D" id="3.40.50.450">
    <property type="match status" value="1"/>
</dbReference>
<keyword evidence="3 8" id="KW-0808">Transferase</keyword>
<feature type="binding site" evidence="8">
    <location>
        <position position="108"/>
    </location>
    <ligand>
        <name>Mg(2+)</name>
        <dbReference type="ChEBI" id="CHEBI:18420"/>
        <note>catalytic</note>
    </ligand>
</feature>